<dbReference type="AlphaFoldDB" id="A0AAD5WEJ0"/>
<gene>
    <name evidence="1" type="ORF">KIN20_028102</name>
</gene>
<organism evidence="1 2">
    <name type="scientific">Parelaphostrongylus tenuis</name>
    <name type="common">Meningeal worm</name>
    <dbReference type="NCBI Taxonomy" id="148309"/>
    <lineage>
        <taxon>Eukaryota</taxon>
        <taxon>Metazoa</taxon>
        <taxon>Ecdysozoa</taxon>
        <taxon>Nematoda</taxon>
        <taxon>Chromadorea</taxon>
        <taxon>Rhabditida</taxon>
        <taxon>Rhabditina</taxon>
        <taxon>Rhabditomorpha</taxon>
        <taxon>Strongyloidea</taxon>
        <taxon>Metastrongylidae</taxon>
        <taxon>Parelaphostrongylus</taxon>
    </lineage>
</organism>
<evidence type="ECO:0000313" key="1">
    <source>
        <dbReference type="EMBL" id="KAJ1367237.1"/>
    </source>
</evidence>
<keyword evidence="2" id="KW-1185">Reference proteome</keyword>
<reference evidence="1" key="1">
    <citation type="submission" date="2021-06" db="EMBL/GenBank/DDBJ databases">
        <title>Parelaphostrongylus tenuis whole genome reference sequence.</title>
        <authorList>
            <person name="Garwood T.J."/>
            <person name="Larsen P.A."/>
            <person name="Fountain-Jones N.M."/>
            <person name="Garbe J.R."/>
            <person name="Macchietto M.G."/>
            <person name="Kania S.A."/>
            <person name="Gerhold R.W."/>
            <person name="Richards J.E."/>
            <person name="Wolf T.M."/>
        </authorList>
    </citation>
    <scope>NUCLEOTIDE SEQUENCE</scope>
    <source>
        <strain evidence="1">MNPRO001-30</strain>
        <tissue evidence="1">Meninges</tissue>
    </source>
</reference>
<accession>A0AAD5WEJ0</accession>
<proteinExistence type="predicted"/>
<comment type="caution">
    <text evidence="1">The sequence shown here is derived from an EMBL/GenBank/DDBJ whole genome shotgun (WGS) entry which is preliminary data.</text>
</comment>
<dbReference type="EMBL" id="JAHQIW010005814">
    <property type="protein sequence ID" value="KAJ1367237.1"/>
    <property type="molecule type" value="Genomic_DNA"/>
</dbReference>
<evidence type="ECO:0000313" key="2">
    <source>
        <dbReference type="Proteomes" id="UP001196413"/>
    </source>
</evidence>
<sequence>MQWSINFSRRNSAIRSALETSKNCEEMAIHRVLGYSFVSISTCRSVYRVRNIELYSARSNIEDIAGKLGRTEFPPILSASSLVQEDIDNYGFSVNGNNTLPNVGRCSRIPIAPELDENHEVLLKDRDSSRFFVFVSATSLNRTHS</sequence>
<dbReference type="Proteomes" id="UP001196413">
    <property type="component" value="Unassembled WGS sequence"/>
</dbReference>
<protein>
    <submittedName>
        <fullName evidence="1">Uncharacterized protein</fullName>
    </submittedName>
</protein>
<name>A0AAD5WEJ0_PARTN</name>